<evidence type="ECO:0000256" key="1">
    <source>
        <dbReference type="ARBA" id="ARBA00023002"/>
    </source>
</evidence>
<keyword evidence="1" id="KW-0560">Oxidoreductase</keyword>
<accession>A0A8H3ES13</accession>
<evidence type="ECO:0008006" key="4">
    <source>
        <dbReference type="Google" id="ProtNLM"/>
    </source>
</evidence>
<dbReference type="InterPro" id="IPR002347">
    <property type="entry name" value="SDR_fam"/>
</dbReference>
<dbReference type="InterPro" id="IPR036291">
    <property type="entry name" value="NAD(P)-bd_dom_sf"/>
</dbReference>
<dbReference type="SUPFAM" id="SSF51735">
    <property type="entry name" value="NAD(P)-binding Rossmann-fold domains"/>
    <property type="match status" value="1"/>
</dbReference>
<dbReference type="Gene3D" id="3.40.50.720">
    <property type="entry name" value="NAD(P)-binding Rossmann-like Domain"/>
    <property type="match status" value="1"/>
</dbReference>
<dbReference type="PRINTS" id="PR00081">
    <property type="entry name" value="GDHRDH"/>
</dbReference>
<gene>
    <name evidence="2" type="ORF">IMSHALPRED_006518</name>
</gene>
<dbReference type="OrthoDB" id="542013at2759"/>
<dbReference type="PANTHER" id="PTHR43157:SF31">
    <property type="entry name" value="PHOSPHATIDYLINOSITOL-GLYCAN BIOSYNTHESIS CLASS F PROTEIN"/>
    <property type="match status" value="1"/>
</dbReference>
<organism evidence="2 3">
    <name type="scientific">Imshaugia aleurites</name>
    <dbReference type="NCBI Taxonomy" id="172621"/>
    <lineage>
        <taxon>Eukaryota</taxon>
        <taxon>Fungi</taxon>
        <taxon>Dikarya</taxon>
        <taxon>Ascomycota</taxon>
        <taxon>Pezizomycotina</taxon>
        <taxon>Lecanoromycetes</taxon>
        <taxon>OSLEUM clade</taxon>
        <taxon>Lecanoromycetidae</taxon>
        <taxon>Lecanorales</taxon>
        <taxon>Lecanorineae</taxon>
        <taxon>Parmeliaceae</taxon>
        <taxon>Imshaugia</taxon>
    </lineage>
</organism>
<dbReference type="EMBL" id="CAJPDT010000004">
    <property type="protein sequence ID" value="CAF9907866.1"/>
    <property type="molecule type" value="Genomic_DNA"/>
</dbReference>
<keyword evidence="3" id="KW-1185">Reference proteome</keyword>
<protein>
    <recommendedName>
        <fullName evidence="4">NAD(P)-binding protein</fullName>
    </recommendedName>
</protein>
<dbReference type="Proteomes" id="UP000664534">
    <property type="component" value="Unassembled WGS sequence"/>
</dbReference>
<evidence type="ECO:0000313" key="3">
    <source>
        <dbReference type="Proteomes" id="UP000664534"/>
    </source>
</evidence>
<proteinExistence type="predicted"/>
<name>A0A8H3ES13_9LECA</name>
<dbReference type="AlphaFoldDB" id="A0A8H3ES13"/>
<dbReference type="PANTHER" id="PTHR43157">
    <property type="entry name" value="PHOSPHATIDYLINOSITOL-GLYCAN BIOSYNTHESIS CLASS F PROTEIN-RELATED"/>
    <property type="match status" value="1"/>
</dbReference>
<dbReference type="Pfam" id="PF00106">
    <property type="entry name" value="adh_short"/>
    <property type="match status" value="1"/>
</dbReference>
<sequence>MPDIQNPIAFLRSQFFSVPPYPTKKYTGQTIIVTGSNVGLGLEAARHFVRLDAAKVILAVRSLEKGEVAKESIEASTGRTGVVEVWQLDLSHYESVKDFAKRAQGLARLDVLVENAGIVTFKFSMMEDDESTIKTNVVSPILHSLLLLPKLRETGAKFNTLPRLVFVTSFVHWMTEFPEREEENIFEALADEKKARMDDRYNLSKLLEMYGVQEIAERVTASSSKKGKVVVNHSNPGWVITEAMREWTGLQMFVFKFFRAILARSTEVGSRTTVNAAEGGEETHGHFLDDCTIGERSPLLQDKDVQKRVWSDLAEKLEKIQPGILQNL</sequence>
<comment type="caution">
    <text evidence="2">The sequence shown here is derived from an EMBL/GenBank/DDBJ whole genome shotgun (WGS) entry which is preliminary data.</text>
</comment>
<dbReference type="GO" id="GO:0016491">
    <property type="term" value="F:oxidoreductase activity"/>
    <property type="evidence" value="ECO:0007669"/>
    <property type="project" value="UniProtKB-KW"/>
</dbReference>
<evidence type="ECO:0000313" key="2">
    <source>
        <dbReference type="EMBL" id="CAF9907866.1"/>
    </source>
</evidence>
<reference evidence="2" key="1">
    <citation type="submission" date="2021-03" db="EMBL/GenBank/DDBJ databases">
        <authorList>
            <person name="Tagirdzhanova G."/>
        </authorList>
    </citation>
    <scope>NUCLEOTIDE SEQUENCE</scope>
</reference>